<dbReference type="InterPro" id="IPR014057">
    <property type="entry name" value="HI1420"/>
</dbReference>
<protein>
    <submittedName>
        <fullName evidence="1">Uncharacterized protein</fullName>
    </submittedName>
</protein>
<organism evidence="1 2">
    <name type="scientific">Bradyrhizobium jicamae</name>
    <dbReference type="NCBI Taxonomy" id="280332"/>
    <lineage>
        <taxon>Bacteria</taxon>
        <taxon>Pseudomonadati</taxon>
        <taxon>Pseudomonadota</taxon>
        <taxon>Alphaproteobacteria</taxon>
        <taxon>Hyphomicrobiales</taxon>
        <taxon>Nitrobacteraceae</taxon>
        <taxon>Bradyrhizobium</taxon>
    </lineage>
</organism>
<evidence type="ECO:0000313" key="2">
    <source>
        <dbReference type="Proteomes" id="UP000050863"/>
    </source>
</evidence>
<accession>A0A0R3LFF9</accession>
<evidence type="ECO:0000313" key="1">
    <source>
        <dbReference type="EMBL" id="KRR06545.1"/>
    </source>
</evidence>
<sequence length="216" mass="24269">MANPGFGSKDVEKLLNAAFETNDLQRICRAVGAAVLRSGSIIEIARTAELDRVTLYRAFRLAKGPALDNMIKVLRVLGFRLIVEVRREVANSHERDVPGEGGSSARKRAATARRFTAAFKTGEMDALAKVFRETLQAQENVAEFACKTVTTRETLYRAFSQHPMPRFRTLLSFLSALDLQFAVRRLARSRRENEAHVATKIHKSSVHLNVRAQRNF</sequence>
<reference evidence="1 2" key="1">
    <citation type="submission" date="2014-03" db="EMBL/GenBank/DDBJ databases">
        <title>Bradyrhizobium valentinum sp. nov., isolated from effective nodules of Lupinus mariae-josephae, a lupine endemic of basic-lime soils in Eastern Spain.</title>
        <authorList>
            <person name="Duran D."/>
            <person name="Rey L."/>
            <person name="Navarro A."/>
            <person name="Busquets A."/>
            <person name="Imperial J."/>
            <person name="Ruiz-Argueso T."/>
        </authorList>
    </citation>
    <scope>NUCLEOTIDE SEQUENCE [LARGE SCALE GENOMIC DNA]</scope>
    <source>
        <strain evidence="1 2">PAC68</strain>
    </source>
</reference>
<name>A0A0R3LFF9_9BRAD</name>
<dbReference type="EMBL" id="LLXZ01000112">
    <property type="protein sequence ID" value="KRR06545.1"/>
    <property type="molecule type" value="Genomic_DNA"/>
</dbReference>
<dbReference type="PANTHER" id="PTHR40275:SF1">
    <property type="entry name" value="SSL7038 PROTEIN"/>
    <property type="match status" value="1"/>
</dbReference>
<dbReference type="OrthoDB" id="8243965at2"/>
<dbReference type="RefSeq" id="WP_057836666.1">
    <property type="nucleotide sequence ID" value="NZ_LLXZ01000112.1"/>
</dbReference>
<dbReference type="Proteomes" id="UP000050863">
    <property type="component" value="Unassembled WGS sequence"/>
</dbReference>
<dbReference type="AlphaFoldDB" id="A0A0R3LFF9"/>
<dbReference type="PANTHER" id="PTHR40275">
    <property type="entry name" value="SSL7038 PROTEIN"/>
    <property type="match status" value="1"/>
</dbReference>
<keyword evidence="2" id="KW-1185">Reference proteome</keyword>
<dbReference type="Pfam" id="PF21716">
    <property type="entry name" value="dnstrm_HI1420"/>
    <property type="match status" value="1"/>
</dbReference>
<comment type="caution">
    <text evidence="1">The sequence shown here is derived from an EMBL/GenBank/DDBJ whole genome shotgun (WGS) entry which is preliminary data.</text>
</comment>
<proteinExistence type="predicted"/>
<gene>
    <name evidence="1" type="ORF">CQ12_33635</name>
</gene>